<dbReference type="Pfam" id="PF13181">
    <property type="entry name" value="TPR_8"/>
    <property type="match status" value="1"/>
</dbReference>
<dbReference type="EMBL" id="CP124543">
    <property type="protein sequence ID" value="WGV26625.1"/>
    <property type="molecule type" value="Genomic_DNA"/>
</dbReference>
<evidence type="ECO:0000313" key="6">
    <source>
        <dbReference type="EMBL" id="WGV26625.1"/>
    </source>
</evidence>
<feature type="repeat" description="TPR" evidence="3">
    <location>
        <begin position="449"/>
        <end position="482"/>
    </location>
</feature>
<feature type="repeat" description="TPR" evidence="3">
    <location>
        <begin position="483"/>
        <end position="516"/>
    </location>
</feature>
<evidence type="ECO:0000256" key="2">
    <source>
        <dbReference type="ARBA" id="ARBA00022803"/>
    </source>
</evidence>
<feature type="repeat" description="TPR" evidence="3">
    <location>
        <begin position="517"/>
        <end position="550"/>
    </location>
</feature>
<dbReference type="RefSeq" id="WP_281483872.1">
    <property type="nucleotide sequence ID" value="NZ_CP124543.1"/>
</dbReference>
<evidence type="ECO:0000256" key="3">
    <source>
        <dbReference type="PROSITE-ProRule" id="PRU00339"/>
    </source>
</evidence>
<dbReference type="InterPro" id="IPR024983">
    <property type="entry name" value="CHAT_dom"/>
</dbReference>
<feature type="domain" description="CHAT" evidence="5">
    <location>
        <begin position="940"/>
        <end position="1248"/>
    </location>
</feature>
<dbReference type="PANTHER" id="PTHR44943">
    <property type="entry name" value="CELLULOSE SYNTHASE OPERON PROTEIN C"/>
    <property type="match status" value="1"/>
</dbReference>
<feature type="region of interest" description="Disordered" evidence="4">
    <location>
        <begin position="141"/>
        <end position="163"/>
    </location>
</feature>
<feature type="compositionally biased region" description="Low complexity" evidence="4">
    <location>
        <begin position="148"/>
        <end position="161"/>
    </location>
</feature>
<name>A0AAJ6PAB8_9CYAN</name>
<dbReference type="PANTHER" id="PTHR44943:SF4">
    <property type="entry name" value="TPR REPEAT-CONTAINING PROTEIN MJ0798"/>
    <property type="match status" value="1"/>
</dbReference>
<dbReference type="KEGG" id="hbq:QI031_03695"/>
<feature type="repeat" description="TPR" evidence="3">
    <location>
        <begin position="551"/>
        <end position="584"/>
    </location>
</feature>
<feature type="repeat" description="TPR" evidence="3">
    <location>
        <begin position="415"/>
        <end position="448"/>
    </location>
</feature>
<organism evidence="6 7">
    <name type="scientific">Halotia branconii CENA392</name>
    <dbReference type="NCBI Taxonomy" id="1539056"/>
    <lineage>
        <taxon>Bacteria</taxon>
        <taxon>Bacillati</taxon>
        <taxon>Cyanobacteriota</taxon>
        <taxon>Cyanophyceae</taxon>
        <taxon>Nostocales</taxon>
        <taxon>Nodulariaceae</taxon>
        <taxon>Halotia</taxon>
    </lineage>
</organism>
<gene>
    <name evidence="6" type="ORF">QI031_03695</name>
</gene>
<keyword evidence="2 3" id="KW-0802">TPR repeat</keyword>
<dbReference type="Gene3D" id="1.25.40.10">
    <property type="entry name" value="Tetratricopeptide repeat domain"/>
    <property type="match status" value="3"/>
</dbReference>
<dbReference type="SUPFAM" id="SSF48452">
    <property type="entry name" value="TPR-like"/>
    <property type="match status" value="1"/>
</dbReference>
<keyword evidence="7" id="KW-1185">Reference proteome</keyword>
<evidence type="ECO:0000313" key="7">
    <source>
        <dbReference type="Proteomes" id="UP001223520"/>
    </source>
</evidence>
<evidence type="ECO:0000256" key="1">
    <source>
        <dbReference type="ARBA" id="ARBA00022737"/>
    </source>
</evidence>
<dbReference type="InterPro" id="IPR051685">
    <property type="entry name" value="Ycf3/AcsC/BcsC/TPR_MFPF"/>
</dbReference>
<dbReference type="Pfam" id="PF13414">
    <property type="entry name" value="TPR_11"/>
    <property type="match status" value="1"/>
</dbReference>
<dbReference type="Pfam" id="PF00515">
    <property type="entry name" value="TPR_1"/>
    <property type="match status" value="2"/>
</dbReference>
<feature type="repeat" description="TPR" evidence="3">
    <location>
        <begin position="347"/>
        <end position="380"/>
    </location>
</feature>
<keyword evidence="1" id="KW-0677">Repeat</keyword>
<evidence type="ECO:0000256" key="4">
    <source>
        <dbReference type="SAM" id="MobiDB-lite"/>
    </source>
</evidence>
<proteinExistence type="predicted"/>
<evidence type="ECO:0000259" key="5">
    <source>
        <dbReference type="Pfam" id="PF12770"/>
    </source>
</evidence>
<protein>
    <submittedName>
        <fullName evidence="6">Tetratricopeptide repeat protein</fullName>
    </submittedName>
</protein>
<dbReference type="PROSITE" id="PS50005">
    <property type="entry name" value="TPR"/>
    <property type="match status" value="7"/>
</dbReference>
<dbReference type="InterPro" id="IPR019734">
    <property type="entry name" value="TPR_rpt"/>
</dbReference>
<dbReference type="Pfam" id="PF12770">
    <property type="entry name" value="CHAT"/>
    <property type="match status" value="1"/>
</dbReference>
<feature type="repeat" description="TPR" evidence="3">
    <location>
        <begin position="381"/>
        <end position="414"/>
    </location>
</feature>
<accession>A0AAJ6PAB8</accession>
<dbReference type="InterPro" id="IPR011990">
    <property type="entry name" value="TPR-like_helical_dom_sf"/>
</dbReference>
<dbReference type="Proteomes" id="UP001223520">
    <property type="component" value="Chromosome"/>
</dbReference>
<dbReference type="PROSITE" id="PS50293">
    <property type="entry name" value="TPR_REGION"/>
    <property type="match status" value="2"/>
</dbReference>
<dbReference type="AlphaFoldDB" id="A0AAJ6PAB8"/>
<sequence>MADLTQLLQWLITFLNSPVGSQQTRVIKTARGQKVGESPPELTNADLELLFHELLEGVYQGRERQWAINYLERMEERISVERWIDWLLIFGEKLLTSPAPNHQLATRMVQLGELRVGTIGELSYDIGTQLLTRNLSEWYDDNEEPEAETTISETSESLTDSPGQELIRNLGELLWESDDLEIETTTASPADTNEQSRELIWEYEGEEVETAAVNDEPRGSLIEEYPQEEVEATLLPQENLEDLIREDTQEEVEAPRVLPLLIPAQEDVIGNLSELSLDYVVKTPAPIVSKEKVGDRSLTNLEPQVANTLDELLVRLDQSTNLAQQLASNLAISPSQTPAITTNPSNAQAWFYQGLQQAKTGDLLGAIASYNQAIEIQPNSSEYWFNRGLTLFHLKHFAEAIASYNQAIELKPDYYKAWHNRGGTLGELGQFEEAITSFDQAIKIQPDYPDAWSSKGLALLKLGQLWEAIASYDEAVRLEPQDPENWYFRGIALAVSEQHEEAIASYDEALELEPDFHEVWIDRGVVLFNLKRWQEAIASWDKALSSQPNFYLAWYNRGIALDNLARREEAIDSYRQAIAIKPDFHLAWYNQAVALFYLEQFTEAIISYDNALQIKLDYWEAWIGRGTAIGHLENTEALSSLSTNLAATNPALKYGGYEGKLASYEEGLKHVRPDTYPEGWGRLHLAIGNTHYDLGKKHPTSRNYWHNAITEYNQALLTLTSEDFAQLHLEVLQSLIKALLGLGETAQAQELQQHSVNLLQQLLNEPTRPDESKKQLALKFAGVWQLAVDVHVDYGDLVEAWEMAEQIKNSCLNWLLFDWNQEIYSPNYHSVQQLLDPTTAIIYWHISPVALHTFIIKDEAPSPILVFTPIQEIGKISLEETATSGDELPLTEAARRLIEFENWLEDWNHTHQEYCSQVPSQQNKSNHSWRLEMEPRLLKLKNILQISTIAQELEDITQLILVPHRNLHRLPLHALFDPHQEDLPSVASNFTITYLPSIQTGLNLKTKNLQQSSNQKLLSIEHPNSTGYATLKFSQIESEIVSQMFNNPQRIQGVKATKNVVENALFNSNNILHFTGYATTNNSEPKKSELALADEEKLTLAEICQGNLASYNLVTLSACETAKINKYNITTEYVGLVNGFLWRKVPHVVSTLWTVESSASALVMIEFYRKLQQDKSATTALAEATAWLKELTAGELTKWYEDLLNNLQSEELRVRTYLATYLYRSSKMTPDQKLYDHPYYWAAFIITGKLS</sequence>
<reference evidence="6 7" key="1">
    <citation type="journal article" date="2023" name="Limnol Oceanogr Lett">
        <title>Environmental adaptations by the intertidal Antarctic cyanobacterium Halotia branconii CENA392 as revealed using long-read genome sequencing.</title>
        <authorList>
            <person name="Dextro R.B."/>
            <person name="Delbaje E."/>
            <person name="Freitas P.N.N."/>
            <person name="Geraldes V."/>
            <person name="Pinto E."/>
            <person name="Long P.F."/>
            <person name="Fiore M.F."/>
        </authorList>
    </citation>
    <scope>NUCLEOTIDE SEQUENCE [LARGE SCALE GENOMIC DNA]</scope>
    <source>
        <strain evidence="6 7">CENA392</strain>
    </source>
</reference>
<dbReference type="Pfam" id="PF13432">
    <property type="entry name" value="TPR_16"/>
    <property type="match status" value="2"/>
</dbReference>
<dbReference type="SMART" id="SM00028">
    <property type="entry name" value="TPR"/>
    <property type="match status" value="8"/>
</dbReference>